<evidence type="ECO:0000256" key="3">
    <source>
        <dbReference type="ARBA" id="ARBA00010199"/>
    </source>
</evidence>
<evidence type="ECO:0000313" key="17">
    <source>
        <dbReference type="Proteomes" id="UP001197492"/>
    </source>
</evidence>
<evidence type="ECO:0000256" key="1">
    <source>
        <dbReference type="ARBA" id="ARBA00003408"/>
    </source>
</evidence>
<keyword evidence="6" id="KW-0050">Antiport</keyword>
<dbReference type="Proteomes" id="UP001196408">
    <property type="component" value="Unassembled WGS sequence"/>
</dbReference>
<sequence>MFRRKIMNQDYMKTKPILPLVLSMSLPMVLSMLVNSLYNIVDSFFVARISENAMNALSLVFPIQNLITAIAVGFGVGMNAVIAFYLGTEDHKKAEDSMAQGLLLSAIHGLILMIVCVVFIPNFLKFFTNDPVVLKDGILYGRIAFSFSFVIQVGIAFEKIYQSLGRMALTMKIMIIGCVTNIILDPILIFGLGPIPAMGIAGAAIATGIGQTVPFILYLYYYKVDLPLRIHKEALESTQYYKKLYGIGIPATLNIALPSVLISVLNAILVSYSAIYVVVLGIYYKLQTFVFMPSNGIIQGIRPLVGYNYGAKEYDRINKIYKLTLGLSLIIMIAGTLLCFVFPKEIMGLFTKNKETLDAGVTALRIISISFVFSSLSLTSGGVLEGLGMGIPSLIISLCRYVVIILPCAYILSSLLGPTGVWHAFWITEVFTAVISLLIYKKKKKDSFNL</sequence>
<keyword evidence="7" id="KW-1003">Cell membrane</keyword>
<evidence type="ECO:0000256" key="11">
    <source>
        <dbReference type="ARBA" id="ARBA00023136"/>
    </source>
</evidence>
<feature type="transmembrane region" description="Helical" evidence="13">
    <location>
        <begin position="61"/>
        <end position="86"/>
    </location>
</feature>
<feature type="transmembrane region" description="Helical" evidence="13">
    <location>
        <begin position="421"/>
        <end position="440"/>
    </location>
</feature>
<dbReference type="PIRSF" id="PIRSF006603">
    <property type="entry name" value="DinF"/>
    <property type="match status" value="1"/>
</dbReference>
<evidence type="ECO:0000256" key="8">
    <source>
        <dbReference type="ARBA" id="ARBA00022692"/>
    </source>
</evidence>
<comment type="similarity">
    <text evidence="3">Belongs to the multi antimicrobial extrusion (MATE) (TC 2.A.66.1) family.</text>
</comment>
<dbReference type="Pfam" id="PF01554">
    <property type="entry name" value="MatE"/>
    <property type="match status" value="2"/>
</dbReference>
<proteinExistence type="inferred from homology"/>
<organism evidence="14 16">
    <name type="scientific">Catenibacterium mitsuokai</name>
    <dbReference type="NCBI Taxonomy" id="100886"/>
    <lineage>
        <taxon>Bacteria</taxon>
        <taxon>Bacillati</taxon>
        <taxon>Bacillota</taxon>
        <taxon>Erysipelotrichia</taxon>
        <taxon>Erysipelotrichales</taxon>
        <taxon>Coprobacillaceae</taxon>
        <taxon>Catenibacterium</taxon>
    </lineage>
</organism>
<evidence type="ECO:0000256" key="5">
    <source>
        <dbReference type="ARBA" id="ARBA00022448"/>
    </source>
</evidence>
<dbReference type="Proteomes" id="UP001197492">
    <property type="component" value="Unassembled WGS sequence"/>
</dbReference>
<keyword evidence="11 13" id="KW-0472">Membrane</keyword>
<dbReference type="PANTHER" id="PTHR43298:SF2">
    <property type="entry name" value="FMN_FAD EXPORTER YEEO-RELATED"/>
    <property type="match status" value="1"/>
</dbReference>
<dbReference type="EMBL" id="JAHOEL010000001">
    <property type="protein sequence ID" value="MBV3391696.1"/>
    <property type="molecule type" value="Genomic_DNA"/>
</dbReference>
<evidence type="ECO:0000256" key="7">
    <source>
        <dbReference type="ARBA" id="ARBA00022475"/>
    </source>
</evidence>
<keyword evidence="10" id="KW-0406">Ion transport</keyword>
<evidence type="ECO:0000256" key="2">
    <source>
        <dbReference type="ARBA" id="ARBA00004651"/>
    </source>
</evidence>
<protein>
    <recommendedName>
        <fullName evidence="4">Probable multidrug resistance protein NorM</fullName>
    </recommendedName>
    <alternativeName>
        <fullName evidence="12">Multidrug-efflux transporter</fullName>
    </alternativeName>
</protein>
<keyword evidence="8 13" id="KW-0812">Transmembrane</keyword>
<feature type="transmembrane region" description="Helical" evidence="13">
    <location>
        <begin position="198"/>
        <end position="222"/>
    </location>
</feature>
<dbReference type="GO" id="GO:0042910">
    <property type="term" value="F:xenobiotic transmembrane transporter activity"/>
    <property type="evidence" value="ECO:0007669"/>
    <property type="project" value="InterPro"/>
</dbReference>
<evidence type="ECO:0000256" key="13">
    <source>
        <dbReference type="SAM" id="Phobius"/>
    </source>
</evidence>
<dbReference type="PANTHER" id="PTHR43298">
    <property type="entry name" value="MULTIDRUG RESISTANCE PROTEIN NORM-RELATED"/>
    <property type="match status" value="1"/>
</dbReference>
<accession>A0AAW4MT29</accession>
<dbReference type="InterPro" id="IPR002528">
    <property type="entry name" value="MATE_fam"/>
</dbReference>
<feature type="transmembrane region" description="Helical" evidence="13">
    <location>
        <begin position="173"/>
        <end position="192"/>
    </location>
</feature>
<evidence type="ECO:0000256" key="4">
    <source>
        <dbReference type="ARBA" id="ARBA00020268"/>
    </source>
</evidence>
<evidence type="ECO:0000313" key="16">
    <source>
        <dbReference type="Proteomes" id="UP001196408"/>
    </source>
</evidence>
<evidence type="ECO:0000256" key="10">
    <source>
        <dbReference type="ARBA" id="ARBA00023065"/>
    </source>
</evidence>
<dbReference type="InterPro" id="IPR050222">
    <property type="entry name" value="MATE_MdtK"/>
</dbReference>
<evidence type="ECO:0000313" key="15">
    <source>
        <dbReference type="EMBL" id="MBV3391696.1"/>
    </source>
</evidence>
<feature type="transmembrane region" description="Helical" evidence="13">
    <location>
        <begin position="391"/>
        <end position="415"/>
    </location>
</feature>
<evidence type="ECO:0000256" key="6">
    <source>
        <dbReference type="ARBA" id="ARBA00022449"/>
    </source>
</evidence>
<comment type="function">
    <text evidence="1">Multidrug efflux pump.</text>
</comment>
<feature type="transmembrane region" description="Helical" evidence="13">
    <location>
        <begin position="98"/>
        <end position="120"/>
    </location>
</feature>
<evidence type="ECO:0000256" key="12">
    <source>
        <dbReference type="ARBA" id="ARBA00031636"/>
    </source>
</evidence>
<keyword evidence="17" id="KW-1185">Reference proteome</keyword>
<dbReference type="EMBL" id="JAHOEF010000001">
    <property type="protein sequence ID" value="MBV3381668.1"/>
    <property type="molecule type" value="Genomic_DNA"/>
</dbReference>
<evidence type="ECO:0000256" key="9">
    <source>
        <dbReference type="ARBA" id="ARBA00022989"/>
    </source>
</evidence>
<feature type="transmembrane region" description="Helical" evidence="13">
    <location>
        <begin position="20"/>
        <end position="41"/>
    </location>
</feature>
<keyword evidence="9 13" id="KW-1133">Transmembrane helix</keyword>
<feature type="transmembrane region" description="Helical" evidence="13">
    <location>
        <begin position="140"/>
        <end position="161"/>
    </location>
</feature>
<dbReference type="GO" id="GO:0005886">
    <property type="term" value="C:plasma membrane"/>
    <property type="evidence" value="ECO:0007669"/>
    <property type="project" value="TreeGrafter"/>
</dbReference>
<dbReference type="GO" id="GO:0015297">
    <property type="term" value="F:antiporter activity"/>
    <property type="evidence" value="ECO:0007669"/>
    <property type="project" value="InterPro"/>
</dbReference>
<keyword evidence="5" id="KW-0813">Transport</keyword>
<name>A0AAW4MT29_9FIRM</name>
<comment type="caution">
    <text evidence="14">The sequence shown here is derived from an EMBL/GenBank/DDBJ whole genome shotgun (WGS) entry which is preliminary data.</text>
</comment>
<evidence type="ECO:0000313" key="14">
    <source>
        <dbReference type="EMBL" id="MBV3381668.1"/>
    </source>
</evidence>
<feature type="transmembrane region" description="Helical" evidence="13">
    <location>
        <begin position="320"/>
        <end position="343"/>
    </location>
</feature>
<feature type="transmembrane region" description="Helical" evidence="13">
    <location>
        <begin position="267"/>
        <end position="284"/>
    </location>
</feature>
<dbReference type="InterPro" id="IPR048279">
    <property type="entry name" value="MdtK-like"/>
</dbReference>
<gene>
    <name evidence="14" type="ORF">KSV97_00175</name>
    <name evidence="15" type="ORF">KSW06_00175</name>
</gene>
<dbReference type="AlphaFoldDB" id="A0AAW4MT29"/>
<feature type="transmembrane region" description="Helical" evidence="13">
    <location>
        <begin position="363"/>
        <end position="384"/>
    </location>
</feature>
<comment type="subcellular location">
    <subcellularLocation>
        <location evidence="2">Cell membrane</location>
        <topology evidence="2">Multi-pass membrane protein</topology>
    </subcellularLocation>
</comment>
<reference evidence="14 17" key="1">
    <citation type="submission" date="2021-06" db="EMBL/GenBank/DDBJ databases">
        <title>Collection of gut derived symbiotic bacterial strains cultured from healthy donors.</title>
        <authorList>
            <person name="Lin H."/>
            <person name="Littmann E."/>
            <person name="Pamer E.G."/>
        </authorList>
    </citation>
    <scope>NUCLEOTIDE SEQUENCE</scope>
    <source>
        <strain evidence="15 17">MSK.21.70</strain>
        <strain evidence="14">MSK.21.82</strain>
    </source>
</reference>
<dbReference type="NCBIfam" id="TIGR00797">
    <property type="entry name" value="matE"/>
    <property type="match status" value="1"/>
</dbReference>